<keyword evidence="2" id="KW-0966">Cell projection</keyword>
<dbReference type="Gene3D" id="2.30.330.10">
    <property type="entry name" value="SpoA-like"/>
    <property type="match status" value="1"/>
</dbReference>
<protein>
    <submittedName>
        <fullName evidence="2">Type III flagellar switch regulator (C-ring) FliN</fullName>
    </submittedName>
</protein>
<accession>A0A4R2NIB7</accession>
<dbReference type="InterPro" id="IPR036429">
    <property type="entry name" value="SpoA-like_sf"/>
</dbReference>
<evidence type="ECO:0000259" key="1">
    <source>
        <dbReference type="Pfam" id="PF01052"/>
    </source>
</evidence>
<keyword evidence="2" id="KW-0969">Cilium</keyword>
<dbReference type="InterPro" id="IPR001543">
    <property type="entry name" value="FliN-like_C"/>
</dbReference>
<organism evidence="2 3">
    <name type="scientific">Rhodovulum adriaticum</name>
    <name type="common">Rhodopseudomonas adriatica</name>
    <dbReference type="NCBI Taxonomy" id="35804"/>
    <lineage>
        <taxon>Bacteria</taxon>
        <taxon>Pseudomonadati</taxon>
        <taxon>Pseudomonadota</taxon>
        <taxon>Alphaproteobacteria</taxon>
        <taxon>Rhodobacterales</taxon>
        <taxon>Paracoccaceae</taxon>
        <taxon>Rhodovulum</taxon>
    </lineage>
</organism>
<dbReference type="EMBL" id="SLXL01000012">
    <property type="protein sequence ID" value="TCP21213.1"/>
    <property type="molecule type" value="Genomic_DNA"/>
</dbReference>
<dbReference type="SUPFAM" id="SSF101801">
    <property type="entry name" value="Surface presentation of antigens (SPOA)"/>
    <property type="match status" value="1"/>
</dbReference>
<evidence type="ECO:0000313" key="3">
    <source>
        <dbReference type="Proteomes" id="UP000295733"/>
    </source>
</evidence>
<feature type="domain" description="Flagellar motor switch protein FliN-like C-terminal" evidence="1">
    <location>
        <begin position="213"/>
        <end position="280"/>
    </location>
</feature>
<dbReference type="Pfam" id="PF01052">
    <property type="entry name" value="FliMN_C"/>
    <property type="match status" value="1"/>
</dbReference>
<evidence type="ECO:0000313" key="2">
    <source>
        <dbReference type="EMBL" id="TCP21213.1"/>
    </source>
</evidence>
<dbReference type="Proteomes" id="UP000295733">
    <property type="component" value="Unassembled WGS sequence"/>
</dbReference>
<keyword evidence="2" id="KW-0282">Flagellum</keyword>
<keyword evidence="3" id="KW-1185">Reference proteome</keyword>
<reference evidence="2 3" key="1">
    <citation type="submission" date="2019-03" db="EMBL/GenBank/DDBJ databases">
        <title>Genomic Encyclopedia of Type Strains, Phase IV (KMG-IV): sequencing the most valuable type-strain genomes for metagenomic binning, comparative biology and taxonomic classification.</title>
        <authorList>
            <person name="Goeker M."/>
        </authorList>
    </citation>
    <scope>NUCLEOTIDE SEQUENCE [LARGE SCALE GENOMIC DNA]</scope>
    <source>
        <strain evidence="2 3">DSM 2781</strain>
    </source>
</reference>
<dbReference type="AlphaFoldDB" id="A0A4R2NIB7"/>
<proteinExistence type="predicted"/>
<gene>
    <name evidence="2" type="ORF">EV656_11229</name>
</gene>
<name>A0A4R2NIB7_RHOAD</name>
<comment type="caution">
    <text evidence="2">The sequence shown here is derived from an EMBL/GenBank/DDBJ whole genome shotgun (WGS) entry which is preliminary data.</text>
</comment>
<sequence length="298" mass="29897">MDDTHRALMERLFAPADGGVGACDVQAVAAALPLAVARAGHERLGLTLVAGKVTVSAPALGGLAEVLPGAGLPLLLRGASGVGLAVFSAELALALLEWCLTGDIAAQAPPLRPLTATDAAVLADFTDPMLSALGGETGPDWARGYAQGPVLEDARHLALRLAPGAYRGFATTVSLGEGARGGTLFLALPGPQAPASPDRGAEPFSAGALQDSVLAARVPLRAVLWRMQMPAAALRQLAPGQDLVLPAAALARVRLEGAGAIPLAQGRLGQAHGERAVRLEGEAPGGALPPPAADVAEA</sequence>